<keyword evidence="4" id="KW-1185">Reference proteome</keyword>
<proteinExistence type="predicted"/>
<comment type="caution">
    <text evidence="3">The sequence shown here is derived from an EMBL/GenBank/DDBJ whole genome shotgun (WGS) entry which is preliminary data.</text>
</comment>
<accession>A0A8T2QQM0</accession>
<dbReference type="EMBL" id="CM035438">
    <property type="protein sequence ID" value="KAH7285653.1"/>
    <property type="molecule type" value="Genomic_DNA"/>
</dbReference>
<feature type="compositionally biased region" description="Low complexity" evidence="1">
    <location>
        <begin position="44"/>
        <end position="58"/>
    </location>
</feature>
<evidence type="ECO:0000313" key="3">
    <source>
        <dbReference type="EMBL" id="KAH7285653.1"/>
    </source>
</evidence>
<sequence length="212" mass="23251">MDGPGVVDFHTMFLTRLLQEKPQQAPSSEERWQSPKHSAAISYSRPAALPASSSALSRPPQPPSSTGLSVRKASKRKSRAVTRTPIRVLSADRESFRDIVQQFTGIPFPTASPLPVTWNVRNSSLIKPMPRFPSLRSLASRATASSTRYRPGDVVEAMPRSHLPTLDTSLAYLKNGFLNNGCDGDGLRKCNSSAHQDKAVISHEDWKGGREC</sequence>
<dbReference type="Pfam" id="PF05678">
    <property type="entry name" value="VQ"/>
    <property type="match status" value="1"/>
</dbReference>
<gene>
    <name evidence="3" type="ORF">KP509_33G039100</name>
</gene>
<reference evidence="3" key="1">
    <citation type="submission" date="2021-08" db="EMBL/GenBank/DDBJ databases">
        <title>WGS assembly of Ceratopteris richardii.</title>
        <authorList>
            <person name="Marchant D.B."/>
            <person name="Chen G."/>
            <person name="Jenkins J."/>
            <person name="Shu S."/>
            <person name="Leebens-Mack J."/>
            <person name="Grimwood J."/>
            <person name="Schmutz J."/>
            <person name="Soltis P."/>
            <person name="Soltis D."/>
            <person name="Chen Z.-H."/>
        </authorList>
    </citation>
    <scope>NUCLEOTIDE SEQUENCE</scope>
    <source>
        <strain evidence="3">Whitten #5841</strain>
        <tissue evidence="3">Leaf</tissue>
    </source>
</reference>
<protein>
    <recommendedName>
        <fullName evidence="2">VQ domain-containing protein</fullName>
    </recommendedName>
</protein>
<evidence type="ECO:0000256" key="1">
    <source>
        <dbReference type="SAM" id="MobiDB-lite"/>
    </source>
</evidence>
<dbReference type="PANTHER" id="PTHR33179:SF83">
    <property type="entry name" value="VQ DOMAIN-CONTAINING PROTEIN"/>
    <property type="match status" value="1"/>
</dbReference>
<evidence type="ECO:0000259" key="2">
    <source>
        <dbReference type="Pfam" id="PF05678"/>
    </source>
</evidence>
<evidence type="ECO:0000313" key="4">
    <source>
        <dbReference type="Proteomes" id="UP000825935"/>
    </source>
</evidence>
<dbReference type="InterPro" id="IPR008889">
    <property type="entry name" value="VQ"/>
</dbReference>
<organism evidence="3 4">
    <name type="scientific">Ceratopteris richardii</name>
    <name type="common">Triangle waterfern</name>
    <dbReference type="NCBI Taxonomy" id="49495"/>
    <lineage>
        <taxon>Eukaryota</taxon>
        <taxon>Viridiplantae</taxon>
        <taxon>Streptophyta</taxon>
        <taxon>Embryophyta</taxon>
        <taxon>Tracheophyta</taxon>
        <taxon>Polypodiopsida</taxon>
        <taxon>Polypodiidae</taxon>
        <taxon>Polypodiales</taxon>
        <taxon>Pteridineae</taxon>
        <taxon>Pteridaceae</taxon>
        <taxon>Parkerioideae</taxon>
        <taxon>Ceratopteris</taxon>
    </lineage>
</organism>
<dbReference type="Proteomes" id="UP000825935">
    <property type="component" value="Chromosome 33"/>
</dbReference>
<dbReference type="PANTHER" id="PTHR33179">
    <property type="entry name" value="VQ MOTIF-CONTAINING PROTEIN"/>
    <property type="match status" value="1"/>
</dbReference>
<dbReference type="InterPro" id="IPR039609">
    <property type="entry name" value="VQ_15/22"/>
</dbReference>
<feature type="domain" description="VQ" evidence="2">
    <location>
        <begin position="88"/>
        <end position="107"/>
    </location>
</feature>
<dbReference type="OrthoDB" id="780868at2759"/>
<feature type="region of interest" description="Disordered" evidence="1">
    <location>
        <begin position="21"/>
        <end position="81"/>
    </location>
</feature>
<dbReference type="AlphaFoldDB" id="A0A8T2QQM0"/>
<name>A0A8T2QQM0_CERRI</name>